<dbReference type="Proteomes" id="UP001159363">
    <property type="component" value="Chromosome 2"/>
</dbReference>
<reference evidence="1 2" key="1">
    <citation type="submission" date="2023-02" db="EMBL/GenBank/DDBJ databases">
        <title>LHISI_Scaffold_Assembly.</title>
        <authorList>
            <person name="Stuart O.P."/>
            <person name="Cleave R."/>
            <person name="Magrath M.J.L."/>
            <person name="Mikheyev A.S."/>
        </authorList>
    </citation>
    <scope>NUCLEOTIDE SEQUENCE [LARGE SCALE GENOMIC DNA]</scope>
    <source>
        <strain evidence="1">Daus_M_001</strain>
        <tissue evidence="1">Leg muscle</tissue>
    </source>
</reference>
<keyword evidence="2" id="KW-1185">Reference proteome</keyword>
<sequence>MKALPFIDGLVTYNFPLAQPTLNNNFSMQQDIKKVVKYVAGDRESLSFYQDILSWPTTLEAAND</sequence>
<comment type="caution">
    <text evidence="1">The sequence shown here is derived from an EMBL/GenBank/DDBJ whole genome shotgun (WGS) entry which is preliminary data.</text>
</comment>
<protein>
    <submittedName>
        <fullName evidence="1">Uncharacterized protein</fullName>
    </submittedName>
</protein>
<proteinExistence type="predicted"/>
<gene>
    <name evidence="1" type="ORF">PR048_004127</name>
</gene>
<name>A0ABQ9I4N2_9NEOP</name>
<accession>A0ABQ9I4N2</accession>
<evidence type="ECO:0000313" key="1">
    <source>
        <dbReference type="EMBL" id="KAJ8891599.1"/>
    </source>
</evidence>
<evidence type="ECO:0000313" key="2">
    <source>
        <dbReference type="Proteomes" id="UP001159363"/>
    </source>
</evidence>
<organism evidence="1 2">
    <name type="scientific">Dryococelus australis</name>
    <dbReference type="NCBI Taxonomy" id="614101"/>
    <lineage>
        <taxon>Eukaryota</taxon>
        <taxon>Metazoa</taxon>
        <taxon>Ecdysozoa</taxon>
        <taxon>Arthropoda</taxon>
        <taxon>Hexapoda</taxon>
        <taxon>Insecta</taxon>
        <taxon>Pterygota</taxon>
        <taxon>Neoptera</taxon>
        <taxon>Polyneoptera</taxon>
        <taxon>Phasmatodea</taxon>
        <taxon>Verophasmatodea</taxon>
        <taxon>Anareolatae</taxon>
        <taxon>Phasmatidae</taxon>
        <taxon>Eurycanthinae</taxon>
        <taxon>Dryococelus</taxon>
    </lineage>
</organism>
<dbReference type="EMBL" id="JARBHB010000002">
    <property type="protein sequence ID" value="KAJ8891599.1"/>
    <property type="molecule type" value="Genomic_DNA"/>
</dbReference>